<proteinExistence type="predicted"/>
<dbReference type="AlphaFoldDB" id="A0A2M7Q7D5"/>
<dbReference type="Proteomes" id="UP000230363">
    <property type="component" value="Unassembled WGS sequence"/>
</dbReference>
<name>A0A2M7Q7D5_9BACT</name>
<evidence type="ECO:0000256" key="1">
    <source>
        <dbReference type="SAM" id="Phobius"/>
    </source>
</evidence>
<keyword evidence="1" id="KW-0472">Membrane</keyword>
<reference evidence="3" key="1">
    <citation type="submission" date="2017-09" db="EMBL/GenBank/DDBJ databases">
        <title>Depth-based differentiation of microbial function through sediment-hosted aquifers and enrichment of novel symbionts in the deep terrestrial subsurface.</title>
        <authorList>
            <person name="Probst A.J."/>
            <person name="Ladd B."/>
            <person name="Jarett J.K."/>
            <person name="Geller-Mcgrath D.E."/>
            <person name="Sieber C.M.K."/>
            <person name="Emerson J.B."/>
            <person name="Anantharaman K."/>
            <person name="Thomas B.C."/>
            <person name="Malmstrom R."/>
            <person name="Stieglmeier M."/>
            <person name="Klingl A."/>
            <person name="Woyke T."/>
            <person name="Ryan C.M."/>
            <person name="Banfield J.F."/>
        </authorList>
    </citation>
    <scope>NUCLEOTIDE SEQUENCE [LARGE SCALE GENOMIC DNA]</scope>
</reference>
<comment type="caution">
    <text evidence="2">The sequence shown here is derived from an EMBL/GenBank/DDBJ whole genome shotgun (WGS) entry which is preliminary data.</text>
</comment>
<dbReference type="EMBL" id="PFKZ01000086">
    <property type="protein sequence ID" value="PIY59357.1"/>
    <property type="molecule type" value="Genomic_DNA"/>
</dbReference>
<sequence>MEFYIDEKQRKKSGRILKIKIYGGIIVFILLLAGVFYAVVYSPLFHITRTKVDCTLTNAEEAQIYPNKEKLISDLKIFFVGQSKITGFLGENNILIWNNNVGDFLKQNPQIINLSIEKNYFNREVKINFQKREQFGVWCEKKQLTINNQQLTTNDKQRSIVNGQLSIVNNCWWFDKNGVAFERAPKTEGEMIYKVDDFSERQLTIGDKVIKEDLFANLLRIFNILEQSDLNVRTLQIKDLSLQETIIEPVNVLMPKIYFSLRFDPVFTMPAIQAIKEYGLSKIEYVDFRVENRAYYKIK</sequence>
<evidence type="ECO:0008006" key="4">
    <source>
        <dbReference type="Google" id="ProtNLM"/>
    </source>
</evidence>
<protein>
    <recommendedName>
        <fullName evidence="4">POTRA domain-containing protein</fullName>
    </recommendedName>
</protein>
<accession>A0A2M7Q7D5</accession>
<keyword evidence="1" id="KW-0812">Transmembrane</keyword>
<organism evidence="2 3">
    <name type="scientific">Candidatus Wolfebacteria bacterium CG_4_10_14_0_8_um_filter_37_11</name>
    <dbReference type="NCBI Taxonomy" id="1975062"/>
    <lineage>
        <taxon>Bacteria</taxon>
        <taxon>Candidatus Wolfeibacteriota</taxon>
    </lineage>
</organism>
<feature type="transmembrane region" description="Helical" evidence="1">
    <location>
        <begin position="21"/>
        <end position="44"/>
    </location>
</feature>
<keyword evidence="1" id="KW-1133">Transmembrane helix</keyword>
<gene>
    <name evidence="2" type="ORF">COY96_02385</name>
</gene>
<evidence type="ECO:0000313" key="2">
    <source>
        <dbReference type="EMBL" id="PIY59357.1"/>
    </source>
</evidence>
<evidence type="ECO:0000313" key="3">
    <source>
        <dbReference type="Proteomes" id="UP000230363"/>
    </source>
</evidence>